<feature type="region of interest" description="Disordered" evidence="1">
    <location>
        <begin position="1"/>
        <end position="29"/>
    </location>
</feature>
<dbReference type="Proteomes" id="UP000887159">
    <property type="component" value="Unassembled WGS sequence"/>
</dbReference>
<name>A0A8X6VYV2_TRICX</name>
<protein>
    <submittedName>
        <fullName evidence="2">Uncharacterized protein</fullName>
    </submittedName>
</protein>
<dbReference type="AlphaFoldDB" id="A0A8X6VYV2"/>
<keyword evidence="3" id="KW-1185">Reference proteome</keyword>
<proteinExistence type="predicted"/>
<feature type="compositionally biased region" description="Polar residues" evidence="1">
    <location>
        <begin position="1"/>
        <end position="10"/>
    </location>
</feature>
<accession>A0A8X6VYV2</accession>
<dbReference type="EMBL" id="BMAU01021370">
    <property type="protein sequence ID" value="GFY24984.1"/>
    <property type="molecule type" value="Genomic_DNA"/>
</dbReference>
<sequence>MKKNSPQLQSIIPEERIEVRRESHEETTPSCLVRNEQANEENIRSMVASMDLLSVLIVRETLVAVATKNNRLFLLN</sequence>
<reference evidence="2" key="1">
    <citation type="submission" date="2020-08" db="EMBL/GenBank/DDBJ databases">
        <title>Multicomponent nature underlies the extraordinary mechanical properties of spider dragline silk.</title>
        <authorList>
            <person name="Kono N."/>
            <person name="Nakamura H."/>
            <person name="Mori M."/>
            <person name="Yoshida Y."/>
            <person name="Ohtoshi R."/>
            <person name="Malay A.D."/>
            <person name="Moran D.A.P."/>
            <person name="Tomita M."/>
            <person name="Numata K."/>
            <person name="Arakawa K."/>
        </authorList>
    </citation>
    <scope>NUCLEOTIDE SEQUENCE</scope>
</reference>
<comment type="caution">
    <text evidence="2">The sequence shown here is derived from an EMBL/GenBank/DDBJ whole genome shotgun (WGS) entry which is preliminary data.</text>
</comment>
<feature type="compositionally biased region" description="Basic and acidic residues" evidence="1">
    <location>
        <begin position="13"/>
        <end position="27"/>
    </location>
</feature>
<gene>
    <name evidence="2" type="ORF">TNCV_2691751</name>
</gene>
<evidence type="ECO:0000313" key="2">
    <source>
        <dbReference type="EMBL" id="GFY24984.1"/>
    </source>
</evidence>
<evidence type="ECO:0000313" key="3">
    <source>
        <dbReference type="Proteomes" id="UP000887159"/>
    </source>
</evidence>
<evidence type="ECO:0000256" key="1">
    <source>
        <dbReference type="SAM" id="MobiDB-lite"/>
    </source>
</evidence>
<organism evidence="2 3">
    <name type="scientific">Trichonephila clavipes</name>
    <name type="common">Golden silk orbweaver</name>
    <name type="synonym">Nephila clavipes</name>
    <dbReference type="NCBI Taxonomy" id="2585209"/>
    <lineage>
        <taxon>Eukaryota</taxon>
        <taxon>Metazoa</taxon>
        <taxon>Ecdysozoa</taxon>
        <taxon>Arthropoda</taxon>
        <taxon>Chelicerata</taxon>
        <taxon>Arachnida</taxon>
        <taxon>Araneae</taxon>
        <taxon>Araneomorphae</taxon>
        <taxon>Entelegynae</taxon>
        <taxon>Araneoidea</taxon>
        <taxon>Nephilidae</taxon>
        <taxon>Trichonephila</taxon>
    </lineage>
</organism>